<gene>
    <name evidence="1" type="ORF">MFIFM68171_06280</name>
</gene>
<dbReference type="PANTHER" id="PTHR42037">
    <property type="match status" value="1"/>
</dbReference>
<evidence type="ECO:0000313" key="1">
    <source>
        <dbReference type="EMBL" id="GAB1316070.1"/>
    </source>
</evidence>
<evidence type="ECO:0000313" key="2">
    <source>
        <dbReference type="Proteomes" id="UP001628179"/>
    </source>
</evidence>
<dbReference type="RefSeq" id="XP_070917801.1">
    <property type="nucleotide sequence ID" value="XM_071061700.1"/>
</dbReference>
<protein>
    <submittedName>
        <fullName evidence="1">Uncharacterized protein</fullName>
    </submittedName>
</protein>
<dbReference type="Proteomes" id="UP001628179">
    <property type="component" value="Unassembled WGS sequence"/>
</dbReference>
<dbReference type="Pfam" id="PF14441">
    <property type="entry name" value="OTT_1508_deam"/>
    <property type="match status" value="1"/>
</dbReference>
<accession>A0ABQ0GE71</accession>
<sequence length="549" mass="61732">MTDNFNSPKSRIVPMKLRDCTRFYEPVVLLACLQNTYYCWDYSAEPTVSSGGSQEEIFYYFVNKFSLICDSGMGGATGTSFAVLQPGIVQYRFASNSRTTKALEDVKAYIVDILKTIGCAAESVVNNPAPQSPLFSEVLQKIIQFNRPRIEFYTRMAAIEIGICIERVSHQETDDTHAASQDLSVLRPLIEFAARISRDDNAEFIAASQSVIYAIHSPYHSDSHSLREFIRYQAGVNCEGPKTSWRRLRHALGRFHSYLNAVRVFFCACRLWPSLFVNFEVVSILSSEPDPRPLRIRTSADGIFRRMTRDPDLINLYRNTAPSLHALGLDARIMHVAKHRTFKPVVHAEVLLDDSIRRSDRLDSLQGRKASPFFSEGRFGRYIGSSKPTCHLCALYFAARSVGADSVRVRASHHRLYYNWRLPDVLENDDKEVELQRSADLKRMIKALRNETFTAIRSRLVLASHFDSDDSLSDTPLGNCDGATVTMAIPGRDDMNMAPLVGEALVRGEEAYSSTLSSTLRASPERSSCQCRSNIESVPAYIDAQAARL</sequence>
<proteinExistence type="predicted"/>
<dbReference type="EMBL" id="BAAFSV010000003">
    <property type="protein sequence ID" value="GAB1316070.1"/>
    <property type="molecule type" value="Genomic_DNA"/>
</dbReference>
<keyword evidence="2" id="KW-1185">Reference proteome</keyword>
<comment type="caution">
    <text evidence="1">The sequence shown here is derived from an EMBL/GenBank/DDBJ whole genome shotgun (WGS) entry which is preliminary data.</text>
</comment>
<reference evidence="1 2" key="1">
    <citation type="submission" date="2024-09" db="EMBL/GenBank/DDBJ databases">
        <title>Itraconazole resistance in Madurella fahalii resulting from another homologue of gene encoding cytochrome P450 14-alpha sterol demethylase (CYP51).</title>
        <authorList>
            <person name="Yoshioka I."/>
            <person name="Fahal A.H."/>
            <person name="Kaneko S."/>
            <person name="Yaguchi T."/>
        </authorList>
    </citation>
    <scope>NUCLEOTIDE SEQUENCE [LARGE SCALE GENOMIC DNA]</scope>
    <source>
        <strain evidence="1 2">IFM 68171</strain>
    </source>
</reference>
<dbReference type="PANTHER" id="PTHR42037:SF1">
    <property type="match status" value="1"/>
</dbReference>
<organism evidence="1 2">
    <name type="scientific">Madurella fahalii</name>
    <dbReference type="NCBI Taxonomy" id="1157608"/>
    <lineage>
        <taxon>Eukaryota</taxon>
        <taxon>Fungi</taxon>
        <taxon>Dikarya</taxon>
        <taxon>Ascomycota</taxon>
        <taxon>Pezizomycotina</taxon>
        <taxon>Sordariomycetes</taxon>
        <taxon>Sordariomycetidae</taxon>
        <taxon>Sordariales</taxon>
        <taxon>Sordariales incertae sedis</taxon>
        <taxon>Madurella</taxon>
    </lineage>
</organism>
<name>A0ABQ0GE71_9PEZI</name>
<dbReference type="InterPro" id="IPR027796">
    <property type="entry name" value="OTT_1508_deam-like"/>
</dbReference>
<dbReference type="GeneID" id="98177023"/>